<protein>
    <recommendedName>
        <fullName evidence="6">Succinate dehydrogenase hydrophobic membrane anchor subunit</fullName>
    </recommendedName>
</protein>
<keyword evidence="18" id="KW-1185">Reference proteome</keyword>
<feature type="transmembrane region" description="Helical" evidence="16">
    <location>
        <begin position="28"/>
        <end position="48"/>
    </location>
</feature>
<keyword evidence="10 16" id="KW-0812">Transmembrane</keyword>
<keyword evidence="14" id="KW-0408">Iron</keyword>
<evidence type="ECO:0000256" key="10">
    <source>
        <dbReference type="ARBA" id="ARBA00022692"/>
    </source>
</evidence>
<keyword evidence="11" id="KW-0479">Metal-binding</keyword>
<evidence type="ECO:0000256" key="1">
    <source>
        <dbReference type="ARBA" id="ARBA00001971"/>
    </source>
</evidence>
<dbReference type="CDD" id="cd03495">
    <property type="entry name" value="SQR_TypeC_SdhD_like"/>
    <property type="match status" value="1"/>
</dbReference>
<accession>A0A1Y6CL82</accession>
<evidence type="ECO:0000256" key="6">
    <source>
        <dbReference type="ARBA" id="ARBA00019425"/>
    </source>
</evidence>
<dbReference type="NCBIfam" id="TIGR02968">
    <property type="entry name" value="succ_dehyd_anc"/>
    <property type="match status" value="1"/>
</dbReference>
<evidence type="ECO:0000256" key="12">
    <source>
        <dbReference type="ARBA" id="ARBA00022982"/>
    </source>
</evidence>
<dbReference type="GO" id="GO:0046872">
    <property type="term" value="F:metal ion binding"/>
    <property type="evidence" value="ECO:0007669"/>
    <property type="project" value="UniProtKB-KW"/>
</dbReference>
<dbReference type="Proteomes" id="UP000192917">
    <property type="component" value="Unassembled WGS sequence"/>
</dbReference>
<dbReference type="InterPro" id="IPR034804">
    <property type="entry name" value="SQR/QFR_C/D"/>
</dbReference>
<keyword evidence="15 16" id="KW-0472">Membrane</keyword>
<dbReference type="EMBL" id="FWZX01000033">
    <property type="protein sequence ID" value="SMF74970.1"/>
    <property type="molecule type" value="Genomic_DNA"/>
</dbReference>
<dbReference type="UniPathway" id="UPA00223"/>
<dbReference type="STRING" id="560819.SAMN05428998_13368"/>
<comment type="cofactor">
    <cofactor evidence="1">
        <name>heme</name>
        <dbReference type="ChEBI" id="CHEBI:30413"/>
    </cofactor>
</comment>
<sequence>MSLRSPLARVRHLGSAHDGTAHWWAQRLTALALVPLVLWFVISVISLIGSDYESFVDWAGSPVSGALLVLLIGATFWHAALGLQVVIEDYVHREGCKLASVLLVKGACLLLGAIAALSVLSLMV</sequence>
<evidence type="ECO:0000256" key="14">
    <source>
        <dbReference type="ARBA" id="ARBA00023004"/>
    </source>
</evidence>
<evidence type="ECO:0000256" key="8">
    <source>
        <dbReference type="ARBA" id="ARBA00022532"/>
    </source>
</evidence>
<dbReference type="RefSeq" id="WP_085125839.1">
    <property type="nucleotide sequence ID" value="NZ_FWZX01000033.1"/>
</dbReference>
<gene>
    <name evidence="17" type="ORF">SAMN05428998_13368</name>
</gene>
<dbReference type="InterPro" id="IPR000701">
    <property type="entry name" value="SuccDH_FuR_B_TM-su"/>
</dbReference>
<dbReference type="GO" id="GO:0006099">
    <property type="term" value="P:tricarboxylic acid cycle"/>
    <property type="evidence" value="ECO:0007669"/>
    <property type="project" value="UniProtKB-UniPathway"/>
</dbReference>
<dbReference type="SUPFAM" id="SSF81343">
    <property type="entry name" value="Fumarate reductase respiratory complex transmembrane subunits"/>
    <property type="match status" value="1"/>
</dbReference>
<dbReference type="InterPro" id="IPR014312">
    <property type="entry name" value="Succ_DH_anchor"/>
</dbReference>
<comment type="function">
    <text evidence="2">Membrane-anchoring subunit of succinate dehydrogenase (SDH).</text>
</comment>
<comment type="subcellular location">
    <subcellularLocation>
        <location evidence="3">Membrane</location>
        <topology evidence="3">Multi-pass membrane protein</topology>
    </subcellularLocation>
</comment>
<organism evidence="17 18">
    <name type="scientific">Tistlia consotensis USBA 355</name>
    <dbReference type="NCBI Taxonomy" id="560819"/>
    <lineage>
        <taxon>Bacteria</taxon>
        <taxon>Pseudomonadati</taxon>
        <taxon>Pseudomonadota</taxon>
        <taxon>Alphaproteobacteria</taxon>
        <taxon>Rhodospirillales</taxon>
        <taxon>Rhodovibrionaceae</taxon>
        <taxon>Tistlia</taxon>
    </lineage>
</organism>
<keyword evidence="8" id="KW-0816">Tricarboxylic acid cycle</keyword>
<keyword evidence="12" id="KW-0249">Electron transport</keyword>
<dbReference type="GO" id="GO:0020037">
    <property type="term" value="F:heme binding"/>
    <property type="evidence" value="ECO:0007669"/>
    <property type="project" value="InterPro"/>
</dbReference>
<evidence type="ECO:0000256" key="5">
    <source>
        <dbReference type="ARBA" id="ARBA00011558"/>
    </source>
</evidence>
<evidence type="ECO:0000256" key="13">
    <source>
        <dbReference type="ARBA" id="ARBA00022989"/>
    </source>
</evidence>
<dbReference type="AlphaFoldDB" id="A0A1Y6CL82"/>
<proteinExistence type="predicted"/>
<evidence type="ECO:0000313" key="18">
    <source>
        <dbReference type="Proteomes" id="UP000192917"/>
    </source>
</evidence>
<name>A0A1Y6CL82_9PROT</name>
<feature type="transmembrane region" description="Helical" evidence="16">
    <location>
        <begin position="68"/>
        <end position="87"/>
    </location>
</feature>
<keyword evidence="7" id="KW-0813">Transport</keyword>
<keyword evidence="13 16" id="KW-1133">Transmembrane helix</keyword>
<reference evidence="17 18" key="1">
    <citation type="submission" date="2017-04" db="EMBL/GenBank/DDBJ databases">
        <authorList>
            <person name="Afonso C.L."/>
            <person name="Miller P.J."/>
            <person name="Scott M.A."/>
            <person name="Spackman E."/>
            <person name="Goraichik I."/>
            <person name="Dimitrov K.M."/>
            <person name="Suarez D.L."/>
            <person name="Swayne D.E."/>
        </authorList>
    </citation>
    <scope>NUCLEOTIDE SEQUENCE [LARGE SCALE GENOMIC DNA]</scope>
    <source>
        <strain evidence="17 18">USBA 355</strain>
    </source>
</reference>
<dbReference type="Pfam" id="PF01127">
    <property type="entry name" value="Sdh_cyt"/>
    <property type="match status" value="1"/>
</dbReference>
<evidence type="ECO:0000256" key="16">
    <source>
        <dbReference type="SAM" id="Phobius"/>
    </source>
</evidence>
<evidence type="ECO:0000256" key="4">
    <source>
        <dbReference type="ARBA" id="ARBA00005163"/>
    </source>
</evidence>
<evidence type="ECO:0000256" key="7">
    <source>
        <dbReference type="ARBA" id="ARBA00022448"/>
    </source>
</evidence>
<evidence type="ECO:0000313" key="17">
    <source>
        <dbReference type="EMBL" id="SMF74970.1"/>
    </source>
</evidence>
<evidence type="ECO:0000256" key="2">
    <source>
        <dbReference type="ARBA" id="ARBA00004050"/>
    </source>
</evidence>
<dbReference type="Gene3D" id="1.20.1300.10">
    <property type="entry name" value="Fumarate reductase/succinate dehydrogenase, transmembrane subunit"/>
    <property type="match status" value="1"/>
</dbReference>
<evidence type="ECO:0000256" key="3">
    <source>
        <dbReference type="ARBA" id="ARBA00004141"/>
    </source>
</evidence>
<evidence type="ECO:0000256" key="15">
    <source>
        <dbReference type="ARBA" id="ARBA00023136"/>
    </source>
</evidence>
<comment type="subunit">
    <text evidence="5">Part of an enzyme complex containing four subunits: a flavoprotein, an iron-sulfur protein, plus two membrane-anchoring proteins, SdhC and SdhD.</text>
</comment>
<comment type="pathway">
    <text evidence="4">Carbohydrate metabolism; tricarboxylic acid cycle.</text>
</comment>
<dbReference type="GO" id="GO:0016020">
    <property type="term" value="C:membrane"/>
    <property type="evidence" value="ECO:0007669"/>
    <property type="project" value="UniProtKB-SubCell"/>
</dbReference>
<evidence type="ECO:0000256" key="11">
    <source>
        <dbReference type="ARBA" id="ARBA00022723"/>
    </source>
</evidence>
<keyword evidence="9" id="KW-0349">Heme</keyword>
<feature type="transmembrane region" description="Helical" evidence="16">
    <location>
        <begin position="99"/>
        <end position="123"/>
    </location>
</feature>
<evidence type="ECO:0000256" key="9">
    <source>
        <dbReference type="ARBA" id="ARBA00022617"/>
    </source>
</evidence>